<accession>A0AA35S0N6</accession>
<evidence type="ECO:0000313" key="2">
    <source>
        <dbReference type="EMBL" id="CAI8020433.1"/>
    </source>
</evidence>
<sequence length="135" mass="14165">MEAIGDQEQMATEVEDPPTEEDSKGPAGKDTLGQETPADPSANSSTASSVSPTLPPPPLFVNALNLQPNTTTTNTTAATKTTTSDDLTDDDSSDAATLSSKFKEGITICLVPRSVSISYIYFTLCVLSKMFTVAL</sequence>
<evidence type="ECO:0000256" key="1">
    <source>
        <dbReference type="SAM" id="MobiDB-lite"/>
    </source>
</evidence>
<keyword evidence="3" id="KW-1185">Reference proteome</keyword>
<feature type="compositionally biased region" description="Low complexity" evidence="1">
    <location>
        <begin position="36"/>
        <end position="52"/>
    </location>
</feature>
<reference evidence="2" key="1">
    <citation type="submission" date="2023-03" db="EMBL/GenBank/DDBJ databases">
        <authorList>
            <person name="Steffen K."/>
            <person name="Cardenas P."/>
        </authorList>
    </citation>
    <scope>NUCLEOTIDE SEQUENCE</scope>
</reference>
<organism evidence="2 3">
    <name type="scientific">Geodia barretti</name>
    <name type="common">Barrett's horny sponge</name>
    <dbReference type="NCBI Taxonomy" id="519541"/>
    <lineage>
        <taxon>Eukaryota</taxon>
        <taxon>Metazoa</taxon>
        <taxon>Porifera</taxon>
        <taxon>Demospongiae</taxon>
        <taxon>Heteroscleromorpha</taxon>
        <taxon>Tetractinellida</taxon>
        <taxon>Astrophorina</taxon>
        <taxon>Geodiidae</taxon>
        <taxon>Geodia</taxon>
    </lineage>
</organism>
<feature type="region of interest" description="Disordered" evidence="1">
    <location>
        <begin position="1"/>
        <end position="95"/>
    </location>
</feature>
<feature type="compositionally biased region" description="Low complexity" evidence="1">
    <location>
        <begin position="69"/>
        <end position="85"/>
    </location>
</feature>
<evidence type="ECO:0000313" key="3">
    <source>
        <dbReference type="Proteomes" id="UP001174909"/>
    </source>
</evidence>
<protein>
    <submittedName>
        <fullName evidence="2">Uncharacterized protein</fullName>
    </submittedName>
</protein>
<dbReference type="AlphaFoldDB" id="A0AA35S0N6"/>
<dbReference type="EMBL" id="CASHTH010001828">
    <property type="protein sequence ID" value="CAI8020433.1"/>
    <property type="molecule type" value="Genomic_DNA"/>
</dbReference>
<name>A0AA35S0N6_GEOBA</name>
<proteinExistence type="predicted"/>
<dbReference type="Proteomes" id="UP001174909">
    <property type="component" value="Unassembled WGS sequence"/>
</dbReference>
<comment type="caution">
    <text evidence="2">The sequence shown here is derived from an EMBL/GenBank/DDBJ whole genome shotgun (WGS) entry which is preliminary data.</text>
</comment>
<gene>
    <name evidence="2" type="ORF">GBAR_LOCUS12222</name>
</gene>